<evidence type="ECO:0000313" key="2">
    <source>
        <dbReference type="Proteomes" id="UP000054928"/>
    </source>
</evidence>
<dbReference type="EMBL" id="CCYD01000645">
    <property type="protein sequence ID" value="CEG42379.1"/>
    <property type="molecule type" value="Genomic_DNA"/>
</dbReference>
<sequence length="121" mass="13592">MTQKKIVSSRLANFKQPKGSRNLSCINTSRSCGAASTPGRLSCHSAELLWNGLVQKCLGVVEAKRRFAAWRSVKLKVLGERMRGVSQAQYSHSTIRIYSEIEHVPSTFRICGTERAHFRIK</sequence>
<organism evidence="1 2">
    <name type="scientific">Plasmopara halstedii</name>
    <name type="common">Downy mildew of sunflower</name>
    <dbReference type="NCBI Taxonomy" id="4781"/>
    <lineage>
        <taxon>Eukaryota</taxon>
        <taxon>Sar</taxon>
        <taxon>Stramenopiles</taxon>
        <taxon>Oomycota</taxon>
        <taxon>Peronosporomycetes</taxon>
        <taxon>Peronosporales</taxon>
        <taxon>Peronosporaceae</taxon>
        <taxon>Plasmopara</taxon>
    </lineage>
</organism>
<dbReference type="Proteomes" id="UP000054928">
    <property type="component" value="Unassembled WGS sequence"/>
</dbReference>
<proteinExistence type="predicted"/>
<evidence type="ECO:0000313" key="1">
    <source>
        <dbReference type="EMBL" id="CEG42379.1"/>
    </source>
</evidence>
<keyword evidence="2" id="KW-1185">Reference proteome</keyword>
<name>A0A0N7L5T6_PLAHL</name>
<dbReference type="RefSeq" id="XP_024578748.1">
    <property type="nucleotide sequence ID" value="XM_024728253.1"/>
</dbReference>
<accession>A0A0N7L5T6</accession>
<dbReference type="GeneID" id="36407716"/>
<protein>
    <submittedName>
        <fullName evidence="1">Uncharacterized protein</fullName>
    </submittedName>
</protein>
<dbReference type="AlphaFoldDB" id="A0A0N7L5T6"/>
<reference evidence="2" key="1">
    <citation type="submission" date="2014-09" db="EMBL/GenBank/DDBJ databases">
        <authorList>
            <person name="Sharma Rahul"/>
            <person name="Thines Marco"/>
        </authorList>
    </citation>
    <scope>NUCLEOTIDE SEQUENCE [LARGE SCALE GENOMIC DNA]</scope>
</reference>